<protein>
    <submittedName>
        <fullName evidence="2">Uncharacterized protein</fullName>
    </submittedName>
</protein>
<feature type="region of interest" description="Disordered" evidence="1">
    <location>
        <begin position="1"/>
        <end position="69"/>
    </location>
</feature>
<feature type="non-terminal residue" evidence="2">
    <location>
        <position position="1"/>
    </location>
</feature>
<sequence length="69" mass="7320">GPLNPFNEPAGSVQVSQPVSAGQPAGTPRRVVVSTESSGKWANMHGPTFPKPDLGCEHQRFRLPPSEKA</sequence>
<evidence type="ECO:0000313" key="2">
    <source>
        <dbReference type="EMBL" id="JAC75165.1"/>
    </source>
</evidence>
<proteinExistence type="predicted"/>
<dbReference type="AlphaFoldDB" id="A0A061RWX2"/>
<evidence type="ECO:0000256" key="1">
    <source>
        <dbReference type="SAM" id="MobiDB-lite"/>
    </source>
</evidence>
<reference evidence="2" key="1">
    <citation type="submission" date="2014-05" db="EMBL/GenBank/DDBJ databases">
        <title>The transcriptome of the halophilic microalga Tetraselmis sp. GSL018 isolated from the Great Salt Lake, Utah.</title>
        <authorList>
            <person name="Jinkerson R.E."/>
            <person name="D'Adamo S."/>
            <person name="Posewitz M.C."/>
        </authorList>
    </citation>
    <scope>NUCLEOTIDE SEQUENCE</scope>
    <source>
        <strain evidence="2">GSL018</strain>
    </source>
</reference>
<accession>A0A061RWX2</accession>
<name>A0A061RWX2_9CHLO</name>
<feature type="compositionally biased region" description="Basic and acidic residues" evidence="1">
    <location>
        <begin position="54"/>
        <end position="69"/>
    </location>
</feature>
<feature type="non-terminal residue" evidence="2">
    <location>
        <position position="69"/>
    </location>
</feature>
<dbReference type="EMBL" id="GBEZ01010515">
    <property type="protein sequence ID" value="JAC75165.1"/>
    <property type="molecule type" value="Transcribed_RNA"/>
</dbReference>
<gene>
    <name evidence="2" type="ORF">TSPGSL018_23882</name>
</gene>
<organism evidence="2">
    <name type="scientific">Tetraselmis sp. GSL018</name>
    <dbReference type="NCBI Taxonomy" id="582737"/>
    <lineage>
        <taxon>Eukaryota</taxon>
        <taxon>Viridiplantae</taxon>
        <taxon>Chlorophyta</taxon>
        <taxon>core chlorophytes</taxon>
        <taxon>Chlorodendrophyceae</taxon>
        <taxon>Chlorodendrales</taxon>
        <taxon>Chlorodendraceae</taxon>
        <taxon>Tetraselmis</taxon>
    </lineage>
</organism>